<dbReference type="Pfam" id="PF14338">
    <property type="entry name" value="Mrr_N"/>
    <property type="match status" value="1"/>
</dbReference>
<gene>
    <name evidence="2" type="ORF">LRLP16767_LR202_02139</name>
</gene>
<proteinExistence type="predicted"/>
<reference evidence="3" key="1">
    <citation type="submission" date="2015-10" db="EMBL/GenBank/DDBJ databases">
        <authorList>
            <person name="Crossman L.C."/>
        </authorList>
    </citation>
    <scope>NUCLEOTIDE SEQUENCE [LARGE SCALE GENOMIC DNA]</scope>
    <source>
        <strain evidence="3">20-2</strain>
    </source>
</reference>
<evidence type="ECO:0000313" key="3">
    <source>
        <dbReference type="Proteomes" id="UP000235484"/>
    </source>
</evidence>
<evidence type="ECO:0000259" key="1">
    <source>
        <dbReference type="Pfam" id="PF14338"/>
    </source>
</evidence>
<protein>
    <recommendedName>
        <fullName evidence="1">Restriction system protein Mrr-like N-terminal domain-containing protein</fullName>
    </recommendedName>
</protein>
<organism evidence="2 3">
    <name type="scientific">Limosilactobacillus reuteri</name>
    <name type="common">Lactobacillus reuteri</name>
    <dbReference type="NCBI Taxonomy" id="1598"/>
    <lineage>
        <taxon>Bacteria</taxon>
        <taxon>Bacillati</taxon>
        <taxon>Bacillota</taxon>
        <taxon>Bacilli</taxon>
        <taxon>Lactobacillales</taxon>
        <taxon>Lactobacillaceae</taxon>
        <taxon>Limosilactobacillus</taxon>
    </lineage>
</organism>
<dbReference type="Proteomes" id="UP000235484">
    <property type="component" value="Unassembled WGS sequence"/>
</dbReference>
<dbReference type="RefSeq" id="WP_102816977.1">
    <property type="nucleotide sequence ID" value="NZ_CAKMAY010000066.1"/>
</dbReference>
<sequence length="119" mass="13753">MFDYTTASRDQREEFLQDKILICLQTTQQPMTNAQIRDYLLKHIDELPADVTKLTTSKKGSVYSDFQIRVNMSITSLYKGGLVDHPKRGVTELTQLGKNINLNTSRKHMHKLIVEGWQK</sequence>
<dbReference type="EMBL" id="LN887685">
    <property type="protein sequence ID" value="CUR42478.1"/>
    <property type="molecule type" value="Genomic_DNA"/>
</dbReference>
<accession>A0A0U5JXV8</accession>
<evidence type="ECO:0000313" key="2">
    <source>
        <dbReference type="EMBL" id="CUR42478.1"/>
    </source>
</evidence>
<feature type="domain" description="Restriction system protein Mrr-like N-terminal" evidence="1">
    <location>
        <begin position="19"/>
        <end position="100"/>
    </location>
</feature>
<dbReference type="InterPro" id="IPR025745">
    <property type="entry name" value="Mrr-like_N_dom"/>
</dbReference>
<dbReference type="AlphaFoldDB" id="A0A0U5JXV8"/>
<name>A0A0U5JXV8_LIMRT</name>